<keyword evidence="3" id="KW-0812">Transmembrane</keyword>
<feature type="transmembrane region" description="Helical" evidence="3">
    <location>
        <begin position="493"/>
        <end position="513"/>
    </location>
</feature>
<feature type="transmembrane region" description="Helical" evidence="3">
    <location>
        <begin position="32"/>
        <end position="53"/>
    </location>
</feature>
<dbReference type="Gene3D" id="3.40.50.300">
    <property type="entry name" value="P-loop containing nucleotide triphosphate hydrolases"/>
    <property type="match status" value="1"/>
</dbReference>
<dbReference type="EMBL" id="VCEJ01000002">
    <property type="protein sequence ID" value="TLV03709.1"/>
    <property type="molecule type" value="Genomic_DNA"/>
</dbReference>
<evidence type="ECO:0000256" key="2">
    <source>
        <dbReference type="ARBA" id="ARBA00022840"/>
    </source>
</evidence>
<name>A0A5R9L5P6_9BACT</name>
<evidence type="ECO:0000313" key="5">
    <source>
        <dbReference type="Proteomes" id="UP000306402"/>
    </source>
</evidence>
<keyword evidence="1" id="KW-0547">Nucleotide-binding</keyword>
<dbReference type="RefSeq" id="WP_138364918.1">
    <property type="nucleotide sequence ID" value="NZ_VCEJ01000002.1"/>
</dbReference>
<sequence>MNASQASSPAAAAPPPGGGKTDSIKAYISKCLYHWPLFVISAIIAAAGFYAFLQIIKPIYEVKASLIIKDEKKSPNDASPLHEIDVLNLSRIIENELEILKSKKLIGHVIDDLELDIHYQKVNQIGETDLYKTSPVHLTLLKATGDYKKAEVSIVVKDSNTFFVQMPSDSLQEFSFGQELTNSFGTWKLEPEKNLDAFKGATIKIFIFDPEALAIQYQNKIRADLSNKFSTTVVLGLEDTDPNRGKDILNRLIYNYSLAGAQEKNRKAKSTIDFINTRLDSLSRELGKAEKGIETFKSSKGLTDISAASKISLENMQSNDAKLNEVNVQLSVIEGIERYINSSQTLGKAPATLGIEDPALSNLIEKLAQLQLNREQLLATTPETNPDFEAINRQIATTKGAIRENVENIRASLLNTQRQLMSYNTRFETLIRDIPVQERQYISIKREQATKESLYNYLNQKREELSVSHANTLAEDRIVDDAYAGPPKNKAKMLGFIAALAFALALPAGLILLRTILSPKITDVQEIKDSLGLPILGELTFHNSNDPIAVTDFSSTVIGEQFRALRIQLHYLFDEKEHGRVTLVTSSVSGEGKSFVSSNLGIALALSGRKTIILELDLRKPKIRETLNLTGMHAGMSDFLRGESPQSEVIQSSGIDPNLDVISSGSEVLNPSELLESKYLKILIENLRGTYDDIIIDSPPLHLVPDAMILSRLSDITLYMVRQGFTQKSELDFISDLNYKKRLFNINIVFNGVHRQKYGYGYDYDRSYYHKTKSGLGSLFYDFTDRF</sequence>
<proteinExistence type="predicted"/>
<dbReference type="GO" id="GO:0004715">
    <property type="term" value="F:non-membrane spanning protein tyrosine kinase activity"/>
    <property type="evidence" value="ECO:0007669"/>
    <property type="project" value="UniProtKB-EC"/>
</dbReference>
<dbReference type="NCBIfam" id="TIGR01007">
    <property type="entry name" value="eps_fam"/>
    <property type="match status" value="1"/>
</dbReference>
<keyword evidence="3" id="KW-0472">Membrane</keyword>
<keyword evidence="2" id="KW-0067">ATP-binding</keyword>
<dbReference type="InterPro" id="IPR050445">
    <property type="entry name" value="Bact_polysacc_biosynth/exp"/>
</dbReference>
<evidence type="ECO:0000313" key="4">
    <source>
        <dbReference type="EMBL" id="TLV03709.1"/>
    </source>
</evidence>
<dbReference type="AlphaFoldDB" id="A0A5R9L5P6"/>
<organism evidence="4 5">
    <name type="scientific">Dyadobacter luticola</name>
    <dbReference type="NCBI Taxonomy" id="1979387"/>
    <lineage>
        <taxon>Bacteria</taxon>
        <taxon>Pseudomonadati</taxon>
        <taxon>Bacteroidota</taxon>
        <taxon>Cytophagia</taxon>
        <taxon>Cytophagales</taxon>
        <taxon>Spirosomataceae</taxon>
        <taxon>Dyadobacter</taxon>
    </lineage>
</organism>
<evidence type="ECO:0000256" key="3">
    <source>
        <dbReference type="SAM" id="Phobius"/>
    </source>
</evidence>
<gene>
    <name evidence="4" type="ORF">FEN17_08955</name>
</gene>
<keyword evidence="4" id="KW-0808">Transferase</keyword>
<comment type="caution">
    <text evidence="4">The sequence shown here is derived from an EMBL/GenBank/DDBJ whole genome shotgun (WGS) entry which is preliminary data.</text>
</comment>
<keyword evidence="3" id="KW-1133">Transmembrane helix</keyword>
<dbReference type="Proteomes" id="UP000306402">
    <property type="component" value="Unassembled WGS sequence"/>
</dbReference>
<accession>A0A5R9L5P6</accession>
<dbReference type="PANTHER" id="PTHR32309">
    <property type="entry name" value="TYROSINE-PROTEIN KINASE"/>
    <property type="match status" value="1"/>
</dbReference>
<reference evidence="4 5" key="1">
    <citation type="submission" date="2019-05" db="EMBL/GenBank/DDBJ databases">
        <authorList>
            <person name="Qu J.-H."/>
        </authorList>
    </citation>
    <scope>NUCLEOTIDE SEQUENCE [LARGE SCALE GENOMIC DNA]</scope>
    <source>
        <strain evidence="4 5">T17</strain>
    </source>
</reference>
<dbReference type="EC" id="2.7.10.2" evidence="4"/>
<dbReference type="GO" id="GO:0005524">
    <property type="term" value="F:ATP binding"/>
    <property type="evidence" value="ECO:0007669"/>
    <property type="project" value="UniProtKB-KW"/>
</dbReference>
<dbReference type="CDD" id="cd05387">
    <property type="entry name" value="BY-kinase"/>
    <property type="match status" value="1"/>
</dbReference>
<dbReference type="OrthoDB" id="9794577at2"/>
<keyword evidence="5" id="KW-1185">Reference proteome</keyword>
<keyword evidence="4" id="KW-0418">Kinase</keyword>
<protein>
    <submittedName>
        <fullName evidence="4">Polysaccharide biosynthesis tyrosine autokinase</fullName>
        <ecNumber evidence="4">2.7.10.2</ecNumber>
    </submittedName>
</protein>
<dbReference type="SUPFAM" id="SSF52540">
    <property type="entry name" value="P-loop containing nucleoside triphosphate hydrolases"/>
    <property type="match status" value="1"/>
</dbReference>
<dbReference type="InterPro" id="IPR005702">
    <property type="entry name" value="Wzc-like_C"/>
</dbReference>
<evidence type="ECO:0000256" key="1">
    <source>
        <dbReference type="ARBA" id="ARBA00022741"/>
    </source>
</evidence>
<dbReference type="GO" id="GO:0005886">
    <property type="term" value="C:plasma membrane"/>
    <property type="evidence" value="ECO:0007669"/>
    <property type="project" value="TreeGrafter"/>
</dbReference>
<dbReference type="PANTHER" id="PTHR32309:SF13">
    <property type="entry name" value="FERRIC ENTEROBACTIN TRANSPORT PROTEIN FEPE"/>
    <property type="match status" value="1"/>
</dbReference>
<dbReference type="InterPro" id="IPR027417">
    <property type="entry name" value="P-loop_NTPase"/>
</dbReference>